<keyword evidence="2" id="KW-0645">Protease</keyword>
<dbReference type="InterPro" id="IPR038765">
    <property type="entry name" value="Papain-like_cys_pep_sf"/>
</dbReference>
<comment type="similarity">
    <text evidence="1">Belongs to the peptidase C40 family.</text>
</comment>
<protein>
    <submittedName>
        <fullName evidence="6">NlpC/P60 family putative phage cell wall peptidase</fullName>
    </submittedName>
</protein>
<dbReference type="PROSITE" id="PS51935">
    <property type="entry name" value="NLPC_P60"/>
    <property type="match status" value="1"/>
</dbReference>
<dbReference type="RefSeq" id="WP_183527964.1">
    <property type="nucleotide sequence ID" value="NZ_JACIJM010000004.1"/>
</dbReference>
<reference evidence="6 7" key="1">
    <citation type="submission" date="2020-08" db="EMBL/GenBank/DDBJ databases">
        <title>Genomic Encyclopedia of Type Strains, Phase IV (KMG-IV): sequencing the most valuable type-strain genomes for metagenomic binning, comparative biology and taxonomic classification.</title>
        <authorList>
            <person name="Goeker M."/>
        </authorList>
    </citation>
    <scope>NUCLEOTIDE SEQUENCE [LARGE SCALE GENOMIC DNA]</scope>
    <source>
        <strain evidence="6 7">DSM 101064</strain>
    </source>
</reference>
<evidence type="ECO:0000259" key="5">
    <source>
        <dbReference type="PROSITE" id="PS51935"/>
    </source>
</evidence>
<feature type="domain" description="NlpC/P60" evidence="5">
    <location>
        <begin position="1"/>
        <end position="140"/>
    </location>
</feature>
<dbReference type="NCBIfam" id="TIGR02219">
    <property type="entry name" value="phage_NlpC_fam"/>
    <property type="match status" value="1"/>
</dbReference>
<dbReference type="GO" id="GO:0008234">
    <property type="term" value="F:cysteine-type peptidase activity"/>
    <property type="evidence" value="ECO:0007669"/>
    <property type="project" value="UniProtKB-KW"/>
</dbReference>
<gene>
    <name evidence="6" type="ORF">FHS72_001682</name>
</gene>
<dbReference type="InterPro" id="IPR011929">
    <property type="entry name" value="Phage_pept_NlpC/P60"/>
</dbReference>
<evidence type="ECO:0000256" key="1">
    <source>
        <dbReference type="ARBA" id="ARBA00007074"/>
    </source>
</evidence>
<keyword evidence="7" id="KW-1185">Reference proteome</keyword>
<proteinExistence type="inferred from homology"/>
<name>A0A7W9BK68_9RHOB</name>
<dbReference type="AlphaFoldDB" id="A0A7W9BK68"/>
<dbReference type="GO" id="GO:0006508">
    <property type="term" value="P:proteolysis"/>
    <property type="evidence" value="ECO:0007669"/>
    <property type="project" value="UniProtKB-KW"/>
</dbReference>
<comment type="caution">
    <text evidence="6">The sequence shown here is derived from an EMBL/GenBank/DDBJ whole genome shotgun (WGS) entry which is preliminary data.</text>
</comment>
<evidence type="ECO:0000256" key="3">
    <source>
        <dbReference type="ARBA" id="ARBA00022801"/>
    </source>
</evidence>
<dbReference type="Pfam" id="PF00877">
    <property type="entry name" value="NLPC_P60"/>
    <property type="match status" value="1"/>
</dbReference>
<keyword evidence="4" id="KW-0788">Thiol protease</keyword>
<evidence type="ECO:0000313" key="7">
    <source>
        <dbReference type="Proteomes" id="UP000535415"/>
    </source>
</evidence>
<evidence type="ECO:0000256" key="2">
    <source>
        <dbReference type="ARBA" id="ARBA00022670"/>
    </source>
</evidence>
<accession>A0A7W9BK68</accession>
<dbReference type="EMBL" id="JACIJM010000004">
    <property type="protein sequence ID" value="MBB5722058.1"/>
    <property type="molecule type" value="Genomic_DNA"/>
</dbReference>
<keyword evidence="3" id="KW-0378">Hydrolase</keyword>
<organism evidence="6 7">
    <name type="scientific">Yoonia ponticola</name>
    <dbReference type="NCBI Taxonomy" id="1524255"/>
    <lineage>
        <taxon>Bacteria</taxon>
        <taxon>Pseudomonadati</taxon>
        <taxon>Pseudomonadota</taxon>
        <taxon>Alphaproteobacteria</taxon>
        <taxon>Rhodobacterales</taxon>
        <taxon>Paracoccaceae</taxon>
        <taxon>Yoonia</taxon>
    </lineage>
</organism>
<evidence type="ECO:0000256" key="4">
    <source>
        <dbReference type="ARBA" id="ARBA00022807"/>
    </source>
</evidence>
<evidence type="ECO:0000313" key="6">
    <source>
        <dbReference type="EMBL" id="MBB5722058.1"/>
    </source>
</evidence>
<dbReference type="InterPro" id="IPR000064">
    <property type="entry name" value="NLP_P60_dom"/>
</dbReference>
<dbReference type="SUPFAM" id="SSF54001">
    <property type="entry name" value="Cysteine proteinases"/>
    <property type="match status" value="1"/>
</dbReference>
<dbReference type="Gene3D" id="3.90.1720.10">
    <property type="entry name" value="endopeptidase domain like (from Nostoc punctiforme)"/>
    <property type="match status" value="1"/>
</dbReference>
<sequence length="142" mass="15993">MNDIVAEARSWIGTPYVHQAAVKGVATDCLGMIRGLWRSRYGEDPQDVPAYSADWGEPQRDERLWQSARDHFDDVSDQPMRAGQVILFRMRDGWVAKHLGVLAEVGDAPTFIHAYAGHGVTESPLSAPWQRRIVARFEFLEG</sequence>
<dbReference type="Proteomes" id="UP000535415">
    <property type="component" value="Unassembled WGS sequence"/>
</dbReference>